<evidence type="ECO:0000313" key="2">
    <source>
        <dbReference type="EMBL" id="GFY77491.1"/>
    </source>
</evidence>
<organism evidence="2 3">
    <name type="scientific">Trichonephila inaurata madagascariensis</name>
    <dbReference type="NCBI Taxonomy" id="2747483"/>
    <lineage>
        <taxon>Eukaryota</taxon>
        <taxon>Metazoa</taxon>
        <taxon>Ecdysozoa</taxon>
        <taxon>Arthropoda</taxon>
        <taxon>Chelicerata</taxon>
        <taxon>Arachnida</taxon>
        <taxon>Araneae</taxon>
        <taxon>Araneomorphae</taxon>
        <taxon>Entelegynae</taxon>
        <taxon>Araneoidea</taxon>
        <taxon>Nephilidae</taxon>
        <taxon>Trichonephila</taxon>
        <taxon>Trichonephila inaurata</taxon>
    </lineage>
</organism>
<comment type="caution">
    <text evidence="2">The sequence shown here is derived from an EMBL/GenBank/DDBJ whole genome shotgun (WGS) entry which is preliminary data.</text>
</comment>
<sequence>MLFFCLFLALRPIARIAKQERSIPLCKAERGHASELVVAISPLTPRTFSSDKEIAFKVIDSPHKLSKSIVPILPVLMGAPSVIPMNCIAHRVICDSRSELFHFN</sequence>
<reference evidence="2" key="1">
    <citation type="submission" date="2020-08" db="EMBL/GenBank/DDBJ databases">
        <title>Multicomponent nature underlies the extraordinary mechanical properties of spider dragline silk.</title>
        <authorList>
            <person name="Kono N."/>
            <person name="Nakamura H."/>
            <person name="Mori M."/>
            <person name="Yoshida Y."/>
            <person name="Ohtoshi R."/>
            <person name="Malay A.D."/>
            <person name="Moran D.A.P."/>
            <person name="Tomita M."/>
            <person name="Numata K."/>
            <person name="Arakawa K."/>
        </authorList>
    </citation>
    <scope>NUCLEOTIDE SEQUENCE</scope>
</reference>
<evidence type="ECO:0008006" key="4">
    <source>
        <dbReference type="Google" id="ProtNLM"/>
    </source>
</evidence>
<keyword evidence="1" id="KW-0732">Signal</keyword>
<proteinExistence type="predicted"/>
<dbReference type="AlphaFoldDB" id="A0A8X6YUX7"/>
<dbReference type="Proteomes" id="UP000886998">
    <property type="component" value="Unassembled WGS sequence"/>
</dbReference>
<feature type="chain" id="PRO_5036472537" description="Secreted protein" evidence="1">
    <location>
        <begin position="17"/>
        <end position="104"/>
    </location>
</feature>
<feature type="signal peptide" evidence="1">
    <location>
        <begin position="1"/>
        <end position="16"/>
    </location>
</feature>
<evidence type="ECO:0000256" key="1">
    <source>
        <dbReference type="SAM" id="SignalP"/>
    </source>
</evidence>
<evidence type="ECO:0000313" key="3">
    <source>
        <dbReference type="Proteomes" id="UP000886998"/>
    </source>
</evidence>
<gene>
    <name evidence="2" type="ORF">TNIN_198941</name>
</gene>
<accession>A0A8X6YUX7</accession>
<name>A0A8X6YUX7_9ARAC</name>
<dbReference type="EMBL" id="BMAV01022477">
    <property type="protein sequence ID" value="GFY77491.1"/>
    <property type="molecule type" value="Genomic_DNA"/>
</dbReference>
<keyword evidence="3" id="KW-1185">Reference proteome</keyword>
<protein>
    <recommendedName>
        <fullName evidence="4">Secreted protein</fullName>
    </recommendedName>
</protein>